<keyword evidence="3 6" id="KW-0378">Hydrolase</keyword>
<dbReference type="EMBL" id="JACHKY010000001">
    <property type="protein sequence ID" value="MBB4796642.1"/>
    <property type="molecule type" value="Genomic_DNA"/>
</dbReference>
<evidence type="ECO:0000313" key="6">
    <source>
        <dbReference type="EMBL" id="MBB4796642.1"/>
    </source>
</evidence>
<dbReference type="GO" id="GO:0006508">
    <property type="term" value="P:proteolysis"/>
    <property type="evidence" value="ECO:0007669"/>
    <property type="project" value="UniProtKB-KW"/>
</dbReference>
<accession>A0A7W7ILP2</accession>
<evidence type="ECO:0000259" key="5">
    <source>
        <dbReference type="PROSITE" id="PS51935"/>
    </source>
</evidence>
<sequence length="267" mass="28448">MSDLLALIPPGPPLILRDGDRIVLAEQALEGLMRAEAYRRTEAMHCRVPVADILSDADHRIDQLLHGEAFDVLHRQGERAWGRARRDGVVGWVALDVLSPGAPLASRRVASVTAALPLNALVGEAAEGVADADLQPVGDFEREPVAVAERLLGRPHALGARSSFETDCSGLVQQALLACGLPGPRRSDAQADLGRSIARDAAQRGDLVVWMAPNRDQDWTGHSAIMVDADQVIHATGAHGGVVIEALAEVEARLTGEGFASAVFRRI</sequence>
<dbReference type="Pfam" id="PF00877">
    <property type="entry name" value="NLPC_P60"/>
    <property type="match status" value="1"/>
</dbReference>
<dbReference type="InterPro" id="IPR038765">
    <property type="entry name" value="Papain-like_cys_pep_sf"/>
</dbReference>
<comment type="similarity">
    <text evidence="1">Belongs to the peptidase C40 family.</text>
</comment>
<evidence type="ECO:0000256" key="3">
    <source>
        <dbReference type="ARBA" id="ARBA00022801"/>
    </source>
</evidence>
<evidence type="ECO:0000256" key="1">
    <source>
        <dbReference type="ARBA" id="ARBA00007074"/>
    </source>
</evidence>
<dbReference type="RefSeq" id="WP_260398282.1">
    <property type="nucleotide sequence ID" value="NZ_JACHKY010000001.1"/>
</dbReference>
<dbReference type="Proteomes" id="UP000539957">
    <property type="component" value="Unassembled WGS sequence"/>
</dbReference>
<dbReference type="InterPro" id="IPR000064">
    <property type="entry name" value="NLP_P60_dom"/>
</dbReference>
<keyword evidence="2" id="KW-0645">Protease</keyword>
<evidence type="ECO:0000313" key="7">
    <source>
        <dbReference type="Proteomes" id="UP000539957"/>
    </source>
</evidence>
<dbReference type="InterPro" id="IPR051794">
    <property type="entry name" value="PG_Endopeptidase_C40"/>
</dbReference>
<dbReference type="InterPro" id="IPR041382">
    <property type="entry name" value="SH3_16"/>
</dbReference>
<name>A0A7W7ILP2_9CAUL</name>
<dbReference type="PANTHER" id="PTHR47359:SF3">
    <property type="entry name" value="NLP_P60 DOMAIN-CONTAINING PROTEIN-RELATED"/>
    <property type="match status" value="1"/>
</dbReference>
<dbReference type="PROSITE" id="PS51935">
    <property type="entry name" value="NLPC_P60"/>
    <property type="match status" value="1"/>
</dbReference>
<dbReference type="PANTHER" id="PTHR47359">
    <property type="entry name" value="PEPTIDOGLYCAN DL-ENDOPEPTIDASE CWLO"/>
    <property type="match status" value="1"/>
</dbReference>
<comment type="caution">
    <text evidence="6">The sequence shown here is derived from an EMBL/GenBank/DDBJ whole genome shotgun (WGS) entry which is preliminary data.</text>
</comment>
<organism evidence="6 7">
    <name type="scientific">Brevundimonas bullata</name>
    <dbReference type="NCBI Taxonomy" id="13160"/>
    <lineage>
        <taxon>Bacteria</taxon>
        <taxon>Pseudomonadati</taxon>
        <taxon>Pseudomonadota</taxon>
        <taxon>Alphaproteobacteria</taxon>
        <taxon>Caulobacterales</taxon>
        <taxon>Caulobacteraceae</taxon>
        <taxon>Brevundimonas</taxon>
    </lineage>
</organism>
<protein>
    <submittedName>
        <fullName evidence="6">Cell wall-associated NlpC family hydrolase</fullName>
    </submittedName>
</protein>
<dbReference type="AlphaFoldDB" id="A0A7W7ILP2"/>
<evidence type="ECO:0000256" key="4">
    <source>
        <dbReference type="ARBA" id="ARBA00022807"/>
    </source>
</evidence>
<dbReference type="GO" id="GO:0008234">
    <property type="term" value="F:cysteine-type peptidase activity"/>
    <property type="evidence" value="ECO:0007669"/>
    <property type="project" value="UniProtKB-KW"/>
</dbReference>
<dbReference type="Pfam" id="PF18348">
    <property type="entry name" value="SH3_16"/>
    <property type="match status" value="1"/>
</dbReference>
<keyword evidence="4" id="KW-0788">Thiol protease</keyword>
<gene>
    <name evidence="6" type="ORF">HNP32_000356</name>
</gene>
<proteinExistence type="inferred from homology"/>
<dbReference type="Gene3D" id="3.90.1720.10">
    <property type="entry name" value="endopeptidase domain like (from Nostoc punctiforme)"/>
    <property type="match status" value="1"/>
</dbReference>
<dbReference type="SUPFAM" id="SSF54001">
    <property type="entry name" value="Cysteine proteinases"/>
    <property type="match status" value="1"/>
</dbReference>
<evidence type="ECO:0000256" key="2">
    <source>
        <dbReference type="ARBA" id="ARBA00022670"/>
    </source>
</evidence>
<reference evidence="6 7" key="1">
    <citation type="submission" date="2020-08" db="EMBL/GenBank/DDBJ databases">
        <title>Functional genomics of gut bacteria from endangered species of beetles.</title>
        <authorList>
            <person name="Carlos-Shanley C."/>
        </authorList>
    </citation>
    <scope>NUCLEOTIDE SEQUENCE [LARGE SCALE GENOMIC DNA]</scope>
    <source>
        <strain evidence="6 7">S00123</strain>
    </source>
</reference>
<feature type="domain" description="NlpC/P60" evidence="5">
    <location>
        <begin position="138"/>
        <end position="267"/>
    </location>
</feature>
<keyword evidence="7" id="KW-1185">Reference proteome</keyword>